<comment type="caution">
    <text evidence="2">The sequence shown here is derived from an EMBL/GenBank/DDBJ whole genome shotgun (WGS) entry which is preliminary data.</text>
</comment>
<dbReference type="AlphaFoldDB" id="A0AAE1GH33"/>
<proteinExistence type="predicted"/>
<evidence type="ECO:0000256" key="1">
    <source>
        <dbReference type="SAM" id="Coils"/>
    </source>
</evidence>
<dbReference type="Proteomes" id="UP001286313">
    <property type="component" value="Unassembled WGS sequence"/>
</dbReference>
<evidence type="ECO:0000313" key="2">
    <source>
        <dbReference type="EMBL" id="KAK3891785.1"/>
    </source>
</evidence>
<feature type="coiled-coil region" evidence="1">
    <location>
        <begin position="79"/>
        <end position="144"/>
    </location>
</feature>
<accession>A0AAE1GH33</accession>
<sequence length="159" mass="18402">MSICILLSSQKRKYSPSSSARLRMFQSPTGSVCKRLSKCANHREIVGALTFFMIPWFRKLCPAPVTVTGYMRVWQDNALARLTILANEAENKRLDLNDKIIAPTRKLESLEEFRQHQEELEGKMAALEKELAFNKEQHQEKEAQFCIFLISYFDNIELS</sequence>
<gene>
    <name evidence="2" type="ORF">Pcinc_004326</name>
</gene>
<dbReference type="EMBL" id="JAWQEG010000303">
    <property type="protein sequence ID" value="KAK3891785.1"/>
    <property type="molecule type" value="Genomic_DNA"/>
</dbReference>
<organism evidence="2 3">
    <name type="scientific">Petrolisthes cinctipes</name>
    <name type="common">Flat porcelain crab</name>
    <dbReference type="NCBI Taxonomy" id="88211"/>
    <lineage>
        <taxon>Eukaryota</taxon>
        <taxon>Metazoa</taxon>
        <taxon>Ecdysozoa</taxon>
        <taxon>Arthropoda</taxon>
        <taxon>Crustacea</taxon>
        <taxon>Multicrustacea</taxon>
        <taxon>Malacostraca</taxon>
        <taxon>Eumalacostraca</taxon>
        <taxon>Eucarida</taxon>
        <taxon>Decapoda</taxon>
        <taxon>Pleocyemata</taxon>
        <taxon>Anomura</taxon>
        <taxon>Galatheoidea</taxon>
        <taxon>Porcellanidae</taxon>
        <taxon>Petrolisthes</taxon>
    </lineage>
</organism>
<name>A0AAE1GH33_PETCI</name>
<protein>
    <submittedName>
        <fullName evidence="2">Uncharacterized protein</fullName>
    </submittedName>
</protein>
<reference evidence="2" key="1">
    <citation type="submission" date="2023-10" db="EMBL/GenBank/DDBJ databases">
        <title>Genome assemblies of two species of porcelain crab, Petrolisthes cinctipes and Petrolisthes manimaculis (Anomura: Porcellanidae).</title>
        <authorList>
            <person name="Angst P."/>
        </authorList>
    </citation>
    <scope>NUCLEOTIDE SEQUENCE</scope>
    <source>
        <strain evidence="2">PB745_01</strain>
        <tissue evidence="2">Gill</tissue>
    </source>
</reference>
<evidence type="ECO:0000313" key="3">
    <source>
        <dbReference type="Proteomes" id="UP001286313"/>
    </source>
</evidence>
<keyword evidence="3" id="KW-1185">Reference proteome</keyword>
<keyword evidence="1" id="KW-0175">Coiled coil</keyword>